<dbReference type="KEGG" id="bman:114251968"/>
<organism evidence="2 3">
    <name type="scientific">Bombyx mandarina</name>
    <name type="common">Wild silk moth</name>
    <name type="synonym">Wild silkworm</name>
    <dbReference type="NCBI Taxonomy" id="7092"/>
    <lineage>
        <taxon>Eukaryota</taxon>
        <taxon>Metazoa</taxon>
        <taxon>Ecdysozoa</taxon>
        <taxon>Arthropoda</taxon>
        <taxon>Hexapoda</taxon>
        <taxon>Insecta</taxon>
        <taxon>Pterygota</taxon>
        <taxon>Neoptera</taxon>
        <taxon>Endopterygota</taxon>
        <taxon>Lepidoptera</taxon>
        <taxon>Glossata</taxon>
        <taxon>Ditrysia</taxon>
        <taxon>Bombycoidea</taxon>
        <taxon>Bombycidae</taxon>
        <taxon>Bombycinae</taxon>
        <taxon>Bombyx</taxon>
    </lineage>
</organism>
<protein>
    <submittedName>
        <fullName evidence="3">Uncharacterized protein LOC114251968</fullName>
    </submittedName>
</protein>
<reference evidence="3" key="1">
    <citation type="submission" date="2025-08" db="UniProtKB">
        <authorList>
            <consortium name="RefSeq"/>
        </authorList>
    </citation>
    <scope>IDENTIFICATION</scope>
    <source>
        <tissue evidence="3">Silk gland</tissue>
    </source>
</reference>
<accession>A0A6J2KMM2</accession>
<dbReference type="Proteomes" id="UP000504629">
    <property type="component" value="Unplaced"/>
</dbReference>
<dbReference type="PANTHER" id="PTHR11012:SF48">
    <property type="entry name" value="CHK KINASE-LIKE DOMAIN-CONTAINING PROTEIN-RELATED"/>
    <property type="match status" value="1"/>
</dbReference>
<dbReference type="InterPro" id="IPR015897">
    <property type="entry name" value="CHK_kinase-like"/>
</dbReference>
<proteinExistence type="predicted"/>
<name>A0A6J2KMM2_BOMMA</name>
<dbReference type="InterPro" id="IPR011009">
    <property type="entry name" value="Kinase-like_dom_sf"/>
</dbReference>
<dbReference type="SUPFAM" id="SSF56112">
    <property type="entry name" value="Protein kinase-like (PK-like)"/>
    <property type="match status" value="1"/>
</dbReference>
<evidence type="ECO:0000313" key="2">
    <source>
        <dbReference type="Proteomes" id="UP000504629"/>
    </source>
</evidence>
<dbReference type="InterPro" id="IPR004119">
    <property type="entry name" value="EcKL"/>
</dbReference>
<gene>
    <name evidence="3" type="primary">LOC114251968</name>
</gene>
<evidence type="ECO:0000313" key="3">
    <source>
        <dbReference type="RefSeq" id="XP_028042222.1"/>
    </source>
</evidence>
<dbReference type="SMART" id="SM00587">
    <property type="entry name" value="CHK"/>
    <property type="match status" value="1"/>
</dbReference>
<sequence length="419" mass="48602">MVGTNNLRSNLSDVFSEKQLSQIVKSSVGEGGKVIDGYVKPVADGIAGFLGDHFKVTLEVQVSGQVTCLHLFVKRLPVNNKPKAEFIDSQHFFRRERLIFELFEEFEDVGDPNPWNVKAYLYSDSMLVLPDLDIQGYRSRHHLDTFDLPHATVTITSIARFHATFANYETKNILNGRSEYNFYKQHEHLLNEPTFKDCPWLRAAAKCISDILNTFSAKYVGLPELENSIVKLFIEACDSLTVVKDGFNVLIHKDLWANNIMFKYEDCNPNNAVIIDYQCIRYSAPTFDVMTFLYLTTSKSFRQQHETGIFEHYYTIFSKHLNENTKLRLKRIGYNWEEFLKSCENSRMFGIFQALGICPYILLDPKTAAATFDDPETFQKHNFEDRSAPLIRYARTCNVYRERLVELSEEFVERYLLKK</sequence>
<dbReference type="GeneID" id="114251968"/>
<dbReference type="Gene3D" id="3.90.1200.10">
    <property type="match status" value="1"/>
</dbReference>
<dbReference type="Pfam" id="PF02958">
    <property type="entry name" value="EcKL"/>
    <property type="match status" value="1"/>
</dbReference>
<dbReference type="RefSeq" id="XP_028042222.1">
    <property type="nucleotide sequence ID" value="XM_028186421.1"/>
</dbReference>
<evidence type="ECO:0000259" key="1">
    <source>
        <dbReference type="SMART" id="SM00587"/>
    </source>
</evidence>
<keyword evidence="2" id="KW-1185">Reference proteome</keyword>
<dbReference type="OrthoDB" id="7419139at2759"/>
<dbReference type="AlphaFoldDB" id="A0A6J2KMM2"/>
<dbReference type="PANTHER" id="PTHR11012">
    <property type="entry name" value="PROTEIN KINASE-LIKE DOMAIN-CONTAINING"/>
    <property type="match status" value="1"/>
</dbReference>
<feature type="domain" description="CHK kinase-like" evidence="1">
    <location>
        <begin position="127"/>
        <end position="323"/>
    </location>
</feature>